<evidence type="ECO:0008006" key="4">
    <source>
        <dbReference type="Google" id="ProtNLM"/>
    </source>
</evidence>
<evidence type="ECO:0000256" key="1">
    <source>
        <dbReference type="SAM" id="MobiDB-lite"/>
    </source>
</evidence>
<dbReference type="PANTHER" id="PTHR47272">
    <property type="entry name" value="DDE_TNP_1_7 DOMAIN-CONTAINING PROTEIN"/>
    <property type="match status" value="1"/>
</dbReference>
<name>A0A0V0T516_9BILA</name>
<proteinExistence type="predicted"/>
<dbReference type="OrthoDB" id="5918190at2759"/>
<evidence type="ECO:0000313" key="2">
    <source>
        <dbReference type="EMBL" id="KRX33973.1"/>
    </source>
</evidence>
<accession>A0A0V0T516</accession>
<dbReference type="AlphaFoldDB" id="A0A0V0T516"/>
<comment type="caution">
    <text evidence="2">The sequence shown here is derived from an EMBL/GenBank/DDBJ whole genome shotgun (WGS) entry which is preliminary data.</text>
</comment>
<dbReference type="PANTHER" id="PTHR47272:SF2">
    <property type="entry name" value="PIGGYBAC TRANSPOSABLE ELEMENT-DERIVED PROTEIN 3-LIKE"/>
    <property type="match status" value="1"/>
</dbReference>
<feature type="non-terminal residue" evidence="2">
    <location>
        <position position="159"/>
    </location>
</feature>
<keyword evidence="3" id="KW-1185">Reference proteome</keyword>
<sequence length="159" mass="18080">MGNLICEDPLPFPPANYVLKLCEASPKITDTEKGVIAFAWYDNRRVLATSTNLGVIDLNNMLVALYPMEHESQKWTRHILYWIISIAMTNAWQLYKTDSKMMLGTSAATMDVLRFSLQVSQFLCLVNKLVATSRGHSRASSSRPPCRHDDWEDDQLISQ</sequence>
<protein>
    <recommendedName>
        <fullName evidence="4">PiggyBac transposable element-derived protein domain-containing protein</fullName>
    </recommendedName>
</protein>
<dbReference type="EMBL" id="JYDJ01000661">
    <property type="protein sequence ID" value="KRX33973.1"/>
    <property type="molecule type" value="Genomic_DNA"/>
</dbReference>
<gene>
    <name evidence="2" type="ORF">T05_11673</name>
</gene>
<feature type="region of interest" description="Disordered" evidence="1">
    <location>
        <begin position="136"/>
        <end position="159"/>
    </location>
</feature>
<organism evidence="2 3">
    <name type="scientific">Trichinella murrelli</name>
    <dbReference type="NCBI Taxonomy" id="144512"/>
    <lineage>
        <taxon>Eukaryota</taxon>
        <taxon>Metazoa</taxon>
        <taxon>Ecdysozoa</taxon>
        <taxon>Nematoda</taxon>
        <taxon>Enoplea</taxon>
        <taxon>Dorylaimia</taxon>
        <taxon>Trichinellida</taxon>
        <taxon>Trichinellidae</taxon>
        <taxon>Trichinella</taxon>
    </lineage>
</organism>
<reference evidence="2 3" key="1">
    <citation type="submission" date="2015-01" db="EMBL/GenBank/DDBJ databases">
        <title>Evolution of Trichinella species and genotypes.</title>
        <authorList>
            <person name="Korhonen P.K."/>
            <person name="Edoardo P."/>
            <person name="Giuseppe L.R."/>
            <person name="Gasser R.B."/>
        </authorList>
    </citation>
    <scope>NUCLEOTIDE SEQUENCE [LARGE SCALE GENOMIC DNA]</scope>
    <source>
        <strain evidence="2">ISS417</strain>
    </source>
</reference>
<dbReference type="Proteomes" id="UP000055048">
    <property type="component" value="Unassembled WGS sequence"/>
</dbReference>
<evidence type="ECO:0000313" key="3">
    <source>
        <dbReference type="Proteomes" id="UP000055048"/>
    </source>
</evidence>